<dbReference type="Gene3D" id="2.60.40.10">
    <property type="entry name" value="Immunoglobulins"/>
    <property type="match status" value="1"/>
</dbReference>
<dbReference type="EMBL" id="MGAY01000050">
    <property type="protein sequence ID" value="OGK55887.1"/>
    <property type="molecule type" value="Genomic_DNA"/>
</dbReference>
<accession>A0A1F7JJV4</accession>
<dbReference type="InterPro" id="IPR036116">
    <property type="entry name" value="FN3_sf"/>
</dbReference>
<dbReference type="InterPro" id="IPR003961">
    <property type="entry name" value="FN3_dom"/>
</dbReference>
<dbReference type="AlphaFoldDB" id="A0A1F7JJV4"/>
<dbReference type="Proteomes" id="UP000176376">
    <property type="component" value="Unassembled WGS sequence"/>
</dbReference>
<dbReference type="STRING" id="1802074.A3J15_03630"/>
<feature type="signal peptide" evidence="2">
    <location>
        <begin position="1"/>
        <end position="25"/>
    </location>
</feature>
<protein>
    <recommendedName>
        <fullName evidence="3">Fibronectin type-III domain-containing protein</fullName>
    </recommendedName>
</protein>
<evidence type="ECO:0000256" key="1">
    <source>
        <dbReference type="SAM" id="MobiDB-lite"/>
    </source>
</evidence>
<organism evidence="4 5">
    <name type="scientific">Candidatus Roizmanbacteria bacterium RIFCSPLOWO2_02_FULL_38_10</name>
    <dbReference type="NCBI Taxonomy" id="1802074"/>
    <lineage>
        <taxon>Bacteria</taxon>
        <taxon>Candidatus Roizmaniibacteriota</taxon>
    </lineage>
</organism>
<dbReference type="PROSITE" id="PS50853">
    <property type="entry name" value="FN3"/>
    <property type="match status" value="1"/>
</dbReference>
<comment type="caution">
    <text evidence="4">The sequence shown here is derived from an EMBL/GenBank/DDBJ whole genome shotgun (WGS) entry which is preliminary data.</text>
</comment>
<evidence type="ECO:0000259" key="3">
    <source>
        <dbReference type="PROSITE" id="PS50853"/>
    </source>
</evidence>
<evidence type="ECO:0000313" key="5">
    <source>
        <dbReference type="Proteomes" id="UP000176376"/>
    </source>
</evidence>
<evidence type="ECO:0000313" key="4">
    <source>
        <dbReference type="EMBL" id="OGK55887.1"/>
    </source>
</evidence>
<feature type="chain" id="PRO_5009529465" description="Fibronectin type-III domain-containing protein" evidence="2">
    <location>
        <begin position="26"/>
        <end position="505"/>
    </location>
</feature>
<sequence>MIRFLLVLTLSLVFLVSIFANPVNAVTTLTCSDDLTNLVSITEYTPTATTEWVEIVNMDQNRAINLSGCTIVYTPSSGDTTTVNLTGTIGRGALLTFALPTGTLNDTEGKIAFNNTTGIIHQVSYGTYPLPVGAPHHINSVAEADKSNCINLDANSWSATCTTTKGWCNPVGFGECPTMSTIASMMTSAGVTTNLTSQTDYSRTTDLYFEMTDRGRITFLSPINFTDRYALQWMQTLDQKLDLSVPGRISLDATLIRDLADTNAQLTMYGLTLADPQIMVDGAADSSGIVSGVTYNRSTGTLVFTAAHFTTFTAVERTTSASSAGTVKAPTCSDPPPSNAPHLFQIDTSGNSAKLFFTPANDNLSYYYVAYGLSNNDERFGVSYSHGLSKGVVDYSVQGLLPKTTYYFKVRGGNGCAPGPWSNILSAKTMGKNQTVIKNPQKQVLESQPAVQLNSAEDIPEKPTNPDIKADTVRENQTPAPEIPTPPAKKSIWQRLLDIIFKRNY</sequence>
<dbReference type="SUPFAM" id="SSF49265">
    <property type="entry name" value="Fibronectin type III"/>
    <property type="match status" value="1"/>
</dbReference>
<keyword evidence="2" id="KW-0732">Signal</keyword>
<feature type="region of interest" description="Disordered" evidence="1">
    <location>
        <begin position="447"/>
        <end position="487"/>
    </location>
</feature>
<proteinExistence type="predicted"/>
<gene>
    <name evidence="4" type="ORF">A3J15_03630</name>
</gene>
<evidence type="ECO:0000256" key="2">
    <source>
        <dbReference type="SAM" id="SignalP"/>
    </source>
</evidence>
<name>A0A1F7JJV4_9BACT</name>
<reference evidence="4 5" key="1">
    <citation type="journal article" date="2016" name="Nat. Commun.">
        <title>Thousands of microbial genomes shed light on interconnected biogeochemical processes in an aquifer system.</title>
        <authorList>
            <person name="Anantharaman K."/>
            <person name="Brown C.T."/>
            <person name="Hug L.A."/>
            <person name="Sharon I."/>
            <person name="Castelle C.J."/>
            <person name="Probst A.J."/>
            <person name="Thomas B.C."/>
            <person name="Singh A."/>
            <person name="Wilkins M.J."/>
            <person name="Karaoz U."/>
            <person name="Brodie E.L."/>
            <person name="Williams K.H."/>
            <person name="Hubbard S.S."/>
            <person name="Banfield J.F."/>
        </authorList>
    </citation>
    <scope>NUCLEOTIDE SEQUENCE [LARGE SCALE GENOMIC DNA]</scope>
</reference>
<dbReference type="CDD" id="cd00063">
    <property type="entry name" value="FN3"/>
    <property type="match status" value="1"/>
</dbReference>
<dbReference type="InterPro" id="IPR013783">
    <property type="entry name" value="Ig-like_fold"/>
</dbReference>
<dbReference type="SMART" id="SM00060">
    <property type="entry name" value="FN3"/>
    <property type="match status" value="1"/>
</dbReference>
<feature type="domain" description="Fibronectin type-III" evidence="3">
    <location>
        <begin position="336"/>
        <end position="432"/>
    </location>
</feature>
<dbReference type="Pfam" id="PF00041">
    <property type="entry name" value="fn3"/>
    <property type="match status" value="1"/>
</dbReference>